<reference evidence="1" key="1">
    <citation type="submission" date="2024-07" db="EMBL/GenBank/DDBJ databases">
        <title>Metagenome and Metagenome-Assembled Genomes of Archaea from a hot spring from the geothermal field of Los Azufres, Mexico.</title>
        <authorList>
            <person name="Marin-Paredes R."/>
            <person name="Martinez-Romero E."/>
            <person name="Servin-Garciduenas L.E."/>
        </authorList>
    </citation>
    <scope>NUCLEOTIDE SEQUENCE</scope>
</reference>
<dbReference type="Proteomes" id="UP000033636">
    <property type="component" value="Unassembled WGS sequence"/>
</dbReference>
<keyword evidence="1" id="KW-0378">Hydrolase</keyword>
<protein>
    <submittedName>
        <fullName evidence="1">NUDIX hydrolase</fullName>
        <ecNumber evidence="1">3.6.1.55</ecNumber>
    </submittedName>
</protein>
<sequence>MCLQKEVPPGGPNTAAVAAILRGGKLLVIKRAERPGDPWSGQIGFPGGHWEPGDADLRKTVIREAREEVGVDLEEAELLGALGPDSPMNAPTLKVYSFVFRADAMGEEVRPGEEVAAARWISRLDLAEAAFRGRPAFSAGGWIIWGLTYRFIKRLIDCGLF</sequence>
<proteinExistence type="predicted"/>
<name>A0ACC6UZ94_9CREN</name>
<dbReference type="EMBL" id="JZWT02000003">
    <property type="protein sequence ID" value="MFB6489986.1"/>
    <property type="molecule type" value="Genomic_DNA"/>
</dbReference>
<comment type="caution">
    <text evidence="1">The sequence shown here is derived from an EMBL/GenBank/DDBJ whole genome shotgun (WGS) entry which is preliminary data.</text>
</comment>
<gene>
    <name evidence="1" type="ORF">TU35_001860</name>
</gene>
<dbReference type="EC" id="3.6.1.55" evidence="1"/>
<accession>A0ACC6UZ94</accession>
<evidence type="ECO:0000313" key="2">
    <source>
        <dbReference type="Proteomes" id="UP000033636"/>
    </source>
</evidence>
<organism evidence="1 2">
    <name type="scientific">Thermoproteus sp. AZ2</name>
    <dbReference type="NCBI Taxonomy" id="1609232"/>
    <lineage>
        <taxon>Archaea</taxon>
        <taxon>Thermoproteota</taxon>
        <taxon>Thermoprotei</taxon>
        <taxon>Thermoproteales</taxon>
        <taxon>Thermoproteaceae</taxon>
        <taxon>Thermoproteus</taxon>
    </lineage>
</organism>
<evidence type="ECO:0000313" key="1">
    <source>
        <dbReference type="EMBL" id="MFB6489986.1"/>
    </source>
</evidence>